<comment type="caution">
    <text evidence="2">The sequence shown here is derived from an EMBL/GenBank/DDBJ whole genome shotgun (WGS) entry which is preliminary data.</text>
</comment>
<gene>
    <name evidence="2" type="ORF">QJS10_CPB11g02096</name>
</gene>
<organism evidence="2 3">
    <name type="scientific">Acorus calamus</name>
    <name type="common">Sweet flag</name>
    <dbReference type="NCBI Taxonomy" id="4465"/>
    <lineage>
        <taxon>Eukaryota</taxon>
        <taxon>Viridiplantae</taxon>
        <taxon>Streptophyta</taxon>
        <taxon>Embryophyta</taxon>
        <taxon>Tracheophyta</taxon>
        <taxon>Spermatophyta</taxon>
        <taxon>Magnoliopsida</taxon>
        <taxon>Liliopsida</taxon>
        <taxon>Acoraceae</taxon>
        <taxon>Acorus</taxon>
    </lineage>
</organism>
<keyword evidence="3" id="KW-1185">Reference proteome</keyword>
<dbReference type="AlphaFoldDB" id="A0AAV9DS33"/>
<proteinExistence type="predicted"/>
<feature type="transmembrane region" description="Helical" evidence="1">
    <location>
        <begin position="61"/>
        <end position="79"/>
    </location>
</feature>
<dbReference type="EMBL" id="JAUJYO010000011">
    <property type="protein sequence ID" value="KAK1304047.1"/>
    <property type="molecule type" value="Genomic_DNA"/>
</dbReference>
<evidence type="ECO:0000313" key="2">
    <source>
        <dbReference type="EMBL" id="KAK1304047.1"/>
    </source>
</evidence>
<protein>
    <submittedName>
        <fullName evidence="2">Uncharacterized protein</fullName>
    </submittedName>
</protein>
<sequence length="111" mass="12445">MSAKAICFKHNGKFNIFRGWSGVRKKQLWGVYYYVGETSDGALPTRVIYQDIQLSLHEQSIVMIVTNVFFSLIIIVFGWEPALDKGTIVDFGSAKAVGFPSSAYHLDFFSA</sequence>
<evidence type="ECO:0000313" key="3">
    <source>
        <dbReference type="Proteomes" id="UP001180020"/>
    </source>
</evidence>
<accession>A0AAV9DS33</accession>
<reference evidence="2" key="2">
    <citation type="submission" date="2023-06" db="EMBL/GenBank/DDBJ databases">
        <authorList>
            <person name="Ma L."/>
            <person name="Liu K.-W."/>
            <person name="Li Z."/>
            <person name="Hsiao Y.-Y."/>
            <person name="Qi Y."/>
            <person name="Fu T."/>
            <person name="Tang G."/>
            <person name="Zhang D."/>
            <person name="Sun W.-H."/>
            <person name="Liu D.-K."/>
            <person name="Li Y."/>
            <person name="Chen G.-Z."/>
            <person name="Liu X.-D."/>
            <person name="Liao X.-Y."/>
            <person name="Jiang Y.-T."/>
            <person name="Yu X."/>
            <person name="Hao Y."/>
            <person name="Huang J."/>
            <person name="Zhao X.-W."/>
            <person name="Ke S."/>
            <person name="Chen Y.-Y."/>
            <person name="Wu W.-L."/>
            <person name="Hsu J.-L."/>
            <person name="Lin Y.-F."/>
            <person name="Huang M.-D."/>
            <person name="Li C.-Y."/>
            <person name="Huang L."/>
            <person name="Wang Z.-W."/>
            <person name="Zhao X."/>
            <person name="Zhong W.-Y."/>
            <person name="Peng D.-H."/>
            <person name="Ahmad S."/>
            <person name="Lan S."/>
            <person name="Zhang J.-S."/>
            <person name="Tsai W.-C."/>
            <person name="Van De Peer Y."/>
            <person name="Liu Z.-J."/>
        </authorList>
    </citation>
    <scope>NUCLEOTIDE SEQUENCE</scope>
    <source>
        <strain evidence="2">CP</strain>
        <tissue evidence="2">Leaves</tissue>
    </source>
</reference>
<reference evidence="2" key="1">
    <citation type="journal article" date="2023" name="Nat. Commun.">
        <title>Diploid and tetraploid genomes of Acorus and the evolution of monocots.</title>
        <authorList>
            <person name="Ma L."/>
            <person name="Liu K.W."/>
            <person name="Li Z."/>
            <person name="Hsiao Y.Y."/>
            <person name="Qi Y."/>
            <person name="Fu T."/>
            <person name="Tang G.D."/>
            <person name="Zhang D."/>
            <person name="Sun W.H."/>
            <person name="Liu D.K."/>
            <person name="Li Y."/>
            <person name="Chen G.Z."/>
            <person name="Liu X.D."/>
            <person name="Liao X.Y."/>
            <person name="Jiang Y.T."/>
            <person name="Yu X."/>
            <person name="Hao Y."/>
            <person name="Huang J."/>
            <person name="Zhao X.W."/>
            <person name="Ke S."/>
            <person name="Chen Y.Y."/>
            <person name="Wu W.L."/>
            <person name="Hsu J.L."/>
            <person name="Lin Y.F."/>
            <person name="Huang M.D."/>
            <person name="Li C.Y."/>
            <person name="Huang L."/>
            <person name="Wang Z.W."/>
            <person name="Zhao X."/>
            <person name="Zhong W.Y."/>
            <person name="Peng D.H."/>
            <person name="Ahmad S."/>
            <person name="Lan S."/>
            <person name="Zhang J.S."/>
            <person name="Tsai W.C."/>
            <person name="Van de Peer Y."/>
            <person name="Liu Z.J."/>
        </authorList>
    </citation>
    <scope>NUCLEOTIDE SEQUENCE</scope>
    <source>
        <strain evidence="2">CP</strain>
    </source>
</reference>
<keyword evidence="1" id="KW-0472">Membrane</keyword>
<keyword evidence="1" id="KW-0812">Transmembrane</keyword>
<evidence type="ECO:0000256" key="1">
    <source>
        <dbReference type="SAM" id="Phobius"/>
    </source>
</evidence>
<keyword evidence="1" id="KW-1133">Transmembrane helix</keyword>
<dbReference type="Proteomes" id="UP001180020">
    <property type="component" value="Unassembled WGS sequence"/>
</dbReference>
<name>A0AAV9DS33_ACOCL</name>